<evidence type="ECO:0000313" key="1">
    <source>
        <dbReference type="EnsemblMetazoa" id="SMAR011207-PA"/>
    </source>
</evidence>
<dbReference type="Proteomes" id="UP000014500">
    <property type="component" value="Unassembled WGS sequence"/>
</dbReference>
<dbReference type="EnsemblMetazoa" id="SMAR011207-RA">
    <property type="protein sequence ID" value="SMAR011207-PA"/>
    <property type="gene ID" value="SMAR011207"/>
</dbReference>
<name>T1JBQ4_STRMM</name>
<dbReference type="EMBL" id="JH432018">
    <property type="status" value="NOT_ANNOTATED_CDS"/>
    <property type="molecule type" value="Genomic_DNA"/>
</dbReference>
<proteinExistence type="predicted"/>
<dbReference type="HOGENOM" id="CLU_2998995_0_0_1"/>
<evidence type="ECO:0000313" key="2">
    <source>
        <dbReference type="Proteomes" id="UP000014500"/>
    </source>
</evidence>
<dbReference type="AlphaFoldDB" id="T1JBQ4"/>
<accession>T1JBQ4</accession>
<reference evidence="1" key="2">
    <citation type="submission" date="2015-02" db="UniProtKB">
        <authorList>
            <consortium name="EnsemblMetazoa"/>
        </authorList>
    </citation>
    <scope>IDENTIFICATION</scope>
</reference>
<sequence length="57" mass="6706">MNNGGQTLETRSADGMQFNHINWPKITRKGVKMLFYLEASSIYTSYFKMHEMKKFVV</sequence>
<keyword evidence="2" id="KW-1185">Reference proteome</keyword>
<protein>
    <submittedName>
        <fullName evidence="1">Uncharacterized protein</fullName>
    </submittedName>
</protein>
<organism evidence="1 2">
    <name type="scientific">Strigamia maritima</name>
    <name type="common">European centipede</name>
    <name type="synonym">Geophilus maritimus</name>
    <dbReference type="NCBI Taxonomy" id="126957"/>
    <lineage>
        <taxon>Eukaryota</taxon>
        <taxon>Metazoa</taxon>
        <taxon>Ecdysozoa</taxon>
        <taxon>Arthropoda</taxon>
        <taxon>Myriapoda</taxon>
        <taxon>Chilopoda</taxon>
        <taxon>Pleurostigmophora</taxon>
        <taxon>Geophilomorpha</taxon>
        <taxon>Linotaeniidae</taxon>
        <taxon>Strigamia</taxon>
    </lineage>
</organism>
<reference evidence="2" key="1">
    <citation type="submission" date="2011-05" db="EMBL/GenBank/DDBJ databases">
        <authorList>
            <person name="Richards S.R."/>
            <person name="Qu J."/>
            <person name="Jiang H."/>
            <person name="Jhangiani S.N."/>
            <person name="Agravi P."/>
            <person name="Goodspeed R."/>
            <person name="Gross S."/>
            <person name="Mandapat C."/>
            <person name="Jackson L."/>
            <person name="Mathew T."/>
            <person name="Pu L."/>
            <person name="Thornton R."/>
            <person name="Saada N."/>
            <person name="Wilczek-Boney K.B."/>
            <person name="Lee S."/>
            <person name="Kovar C."/>
            <person name="Wu Y."/>
            <person name="Scherer S.E."/>
            <person name="Worley K.C."/>
            <person name="Muzny D.M."/>
            <person name="Gibbs R."/>
        </authorList>
    </citation>
    <scope>NUCLEOTIDE SEQUENCE</scope>
    <source>
        <strain evidence="2">Brora</strain>
    </source>
</reference>